<keyword evidence="5" id="KW-0949">S-adenosyl-L-methionine</keyword>
<feature type="compositionally biased region" description="Polar residues" evidence="8">
    <location>
        <begin position="379"/>
        <end position="390"/>
    </location>
</feature>
<dbReference type="Pfam" id="PF12796">
    <property type="entry name" value="Ank_2"/>
    <property type="match status" value="2"/>
</dbReference>
<dbReference type="Proteomes" id="UP001558613">
    <property type="component" value="Unassembled WGS sequence"/>
</dbReference>
<keyword evidence="7" id="KW-0040">ANK repeat</keyword>
<feature type="region of interest" description="Disordered" evidence="8">
    <location>
        <begin position="284"/>
        <end position="484"/>
    </location>
</feature>
<dbReference type="PROSITE" id="PS50088">
    <property type="entry name" value="ANK_REPEAT"/>
    <property type="match status" value="6"/>
</dbReference>
<keyword evidence="12" id="KW-1185">Reference proteome</keyword>
<reference evidence="11 12" key="1">
    <citation type="submission" date="2023-09" db="EMBL/GenBank/DDBJ databases">
        <authorList>
            <person name="Wang M."/>
        </authorList>
    </citation>
    <scope>NUCLEOTIDE SEQUENCE [LARGE SCALE GENOMIC DNA]</scope>
    <source>
        <strain evidence="11">GT-2023</strain>
        <tissue evidence="11">Liver</tissue>
    </source>
</reference>
<dbReference type="CDD" id="cd20905">
    <property type="entry name" value="EHMT_ZBD"/>
    <property type="match status" value="1"/>
</dbReference>
<dbReference type="PROSITE" id="PS50867">
    <property type="entry name" value="PRE_SET"/>
    <property type="match status" value="1"/>
</dbReference>
<comment type="subcellular location">
    <subcellularLocation>
        <location evidence="1">Chromosome</location>
    </subcellularLocation>
</comment>
<feature type="compositionally biased region" description="Polar residues" evidence="8">
    <location>
        <begin position="502"/>
        <end position="523"/>
    </location>
</feature>
<dbReference type="SUPFAM" id="SSF82199">
    <property type="entry name" value="SET domain"/>
    <property type="match status" value="1"/>
</dbReference>
<feature type="repeat" description="ANK" evidence="7">
    <location>
        <begin position="956"/>
        <end position="988"/>
    </location>
</feature>
<dbReference type="SMART" id="SM01017">
    <property type="entry name" value="Arrestin_C"/>
    <property type="match status" value="1"/>
</dbReference>
<dbReference type="CDD" id="cd10543">
    <property type="entry name" value="SET_EHMT"/>
    <property type="match status" value="1"/>
</dbReference>
<keyword evidence="4" id="KW-0489">Methyltransferase</keyword>
<dbReference type="InterPro" id="IPR043550">
    <property type="entry name" value="EHMT1/EHMT2"/>
</dbReference>
<feature type="region of interest" description="Disordered" evidence="8">
    <location>
        <begin position="498"/>
        <end position="694"/>
    </location>
</feature>
<proteinExistence type="inferred from homology"/>
<dbReference type="Pfam" id="PF13637">
    <property type="entry name" value="Ank_4"/>
    <property type="match status" value="1"/>
</dbReference>
<dbReference type="InterPro" id="IPR036770">
    <property type="entry name" value="Ankyrin_rpt-contain_sf"/>
</dbReference>
<evidence type="ECO:0000256" key="1">
    <source>
        <dbReference type="ARBA" id="ARBA00004286"/>
    </source>
</evidence>
<feature type="compositionally biased region" description="Basic and acidic residues" evidence="8">
    <location>
        <begin position="575"/>
        <end position="587"/>
    </location>
</feature>
<evidence type="ECO:0000259" key="9">
    <source>
        <dbReference type="PROSITE" id="PS50280"/>
    </source>
</evidence>
<accession>A0ABR3NDZ9</accession>
<evidence type="ECO:0000256" key="3">
    <source>
        <dbReference type="ARBA" id="ARBA00022454"/>
    </source>
</evidence>
<dbReference type="Gene3D" id="2.60.40.640">
    <property type="match status" value="2"/>
</dbReference>
<dbReference type="PRINTS" id="PR01415">
    <property type="entry name" value="ANKYRIN"/>
</dbReference>
<dbReference type="PROSITE" id="PS50297">
    <property type="entry name" value="ANK_REP_REGION"/>
    <property type="match status" value="5"/>
</dbReference>
<evidence type="ECO:0000256" key="4">
    <source>
        <dbReference type="ARBA" id="ARBA00022603"/>
    </source>
</evidence>
<comment type="similarity">
    <text evidence="2">Belongs to the arrestin family.</text>
</comment>
<dbReference type="Gene3D" id="1.25.40.20">
    <property type="entry name" value="Ankyrin repeat-containing domain"/>
    <property type="match status" value="1"/>
</dbReference>
<dbReference type="SUPFAM" id="SSF81296">
    <property type="entry name" value="E set domains"/>
    <property type="match status" value="2"/>
</dbReference>
<feature type="compositionally biased region" description="Polar residues" evidence="8">
    <location>
        <begin position="470"/>
        <end position="484"/>
    </location>
</feature>
<feature type="compositionally biased region" description="Basic and acidic residues" evidence="8">
    <location>
        <begin position="540"/>
        <end position="549"/>
    </location>
</feature>
<evidence type="ECO:0000256" key="6">
    <source>
        <dbReference type="ARBA" id="ARBA00022853"/>
    </source>
</evidence>
<dbReference type="InterPro" id="IPR046341">
    <property type="entry name" value="SET_dom_sf"/>
</dbReference>
<dbReference type="EMBL" id="JAYMGO010000005">
    <property type="protein sequence ID" value="KAL1275210.1"/>
    <property type="molecule type" value="Genomic_DNA"/>
</dbReference>
<feature type="domain" description="Pre-SET" evidence="10">
    <location>
        <begin position="1244"/>
        <end position="1307"/>
    </location>
</feature>
<evidence type="ECO:0000256" key="5">
    <source>
        <dbReference type="ARBA" id="ARBA00022691"/>
    </source>
</evidence>
<evidence type="ECO:0000259" key="10">
    <source>
        <dbReference type="PROSITE" id="PS50867"/>
    </source>
</evidence>
<dbReference type="InterPro" id="IPR014756">
    <property type="entry name" value="Ig_E-set"/>
</dbReference>
<dbReference type="InterPro" id="IPR011022">
    <property type="entry name" value="Arrestin_C-like"/>
</dbReference>
<dbReference type="Pfam" id="PF05033">
    <property type="entry name" value="Pre-SET"/>
    <property type="match status" value="1"/>
</dbReference>
<dbReference type="InterPro" id="IPR007728">
    <property type="entry name" value="Pre-SET_dom"/>
</dbReference>
<dbReference type="InterPro" id="IPR014752">
    <property type="entry name" value="Arrestin-like_C"/>
</dbReference>
<dbReference type="Pfam" id="PF00856">
    <property type="entry name" value="SET"/>
    <property type="match status" value="1"/>
</dbReference>
<dbReference type="InterPro" id="IPR001214">
    <property type="entry name" value="SET_dom"/>
</dbReference>
<feature type="repeat" description="ANK" evidence="7">
    <location>
        <begin position="989"/>
        <end position="1021"/>
    </location>
</feature>
<feature type="compositionally biased region" description="Pro residues" evidence="8">
    <location>
        <begin position="329"/>
        <end position="341"/>
    </location>
</feature>
<feature type="repeat" description="ANK" evidence="7">
    <location>
        <begin position="1122"/>
        <end position="1154"/>
    </location>
</feature>
<dbReference type="PROSITE" id="PS50280">
    <property type="entry name" value="SET"/>
    <property type="match status" value="1"/>
</dbReference>
<dbReference type="SMART" id="SM00248">
    <property type="entry name" value="ANK"/>
    <property type="match status" value="6"/>
</dbReference>
<feature type="compositionally biased region" description="Low complexity" evidence="8">
    <location>
        <begin position="345"/>
        <end position="360"/>
    </location>
</feature>
<dbReference type="Gene3D" id="2.170.270.10">
    <property type="entry name" value="SET domain"/>
    <property type="match status" value="1"/>
</dbReference>
<gene>
    <name evidence="11" type="ORF">QQF64_028024</name>
</gene>
<dbReference type="SMART" id="SM00317">
    <property type="entry name" value="SET"/>
    <property type="match status" value="1"/>
</dbReference>
<evidence type="ECO:0000256" key="7">
    <source>
        <dbReference type="PROSITE-ProRule" id="PRU00023"/>
    </source>
</evidence>
<keyword evidence="6" id="KW-0156">Chromatin regulator</keyword>
<feature type="domain" description="SET" evidence="9">
    <location>
        <begin position="1310"/>
        <end position="1427"/>
    </location>
</feature>
<feature type="repeat" description="ANK" evidence="7">
    <location>
        <begin position="1022"/>
        <end position="1044"/>
    </location>
</feature>
<evidence type="ECO:0000256" key="8">
    <source>
        <dbReference type="SAM" id="MobiDB-lite"/>
    </source>
</evidence>
<dbReference type="Pfam" id="PF02752">
    <property type="entry name" value="Arrestin_C"/>
    <property type="match status" value="1"/>
</dbReference>
<dbReference type="Pfam" id="PF21533">
    <property type="entry name" value="EHMT1-2_CRR"/>
    <property type="match status" value="1"/>
</dbReference>
<dbReference type="SMART" id="SM00468">
    <property type="entry name" value="PreSET"/>
    <property type="match status" value="1"/>
</dbReference>
<evidence type="ECO:0000256" key="2">
    <source>
        <dbReference type="ARBA" id="ARBA00005298"/>
    </source>
</evidence>
<feature type="compositionally biased region" description="Pro residues" evidence="8">
    <location>
        <begin position="309"/>
        <end position="319"/>
    </location>
</feature>
<dbReference type="PANTHER" id="PTHR46307">
    <property type="entry name" value="G9A, ISOFORM B"/>
    <property type="match status" value="1"/>
</dbReference>
<evidence type="ECO:0000313" key="11">
    <source>
        <dbReference type="EMBL" id="KAL1275210.1"/>
    </source>
</evidence>
<feature type="repeat" description="ANK" evidence="7">
    <location>
        <begin position="1056"/>
        <end position="1088"/>
    </location>
</feature>
<comment type="caution">
    <text evidence="11">The sequence shown here is derived from an EMBL/GenBank/DDBJ whole genome shotgun (WGS) entry which is preliminary data.</text>
</comment>
<dbReference type="InterPro" id="IPR002110">
    <property type="entry name" value="Ankyrin_rpt"/>
</dbReference>
<dbReference type="Pfam" id="PF00339">
    <property type="entry name" value="Arrestin_N"/>
    <property type="match status" value="1"/>
</dbReference>
<dbReference type="InterPro" id="IPR011021">
    <property type="entry name" value="Arrestin-like_N"/>
</dbReference>
<feature type="compositionally biased region" description="Polar residues" evidence="8">
    <location>
        <begin position="632"/>
        <end position="649"/>
    </location>
</feature>
<feature type="non-terminal residue" evidence="11">
    <location>
        <position position="1451"/>
    </location>
</feature>
<feature type="repeat" description="ANK" evidence="7">
    <location>
        <begin position="1089"/>
        <end position="1121"/>
    </location>
</feature>
<dbReference type="PANTHER" id="PTHR46307:SF2">
    <property type="entry name" value="HISTONE-LYSINE N-METHYLTRANSFERASE EHMT1"/>
    <property type="match status" value="1"/>
</dbReference>
<dbReference type="SUPFAM" id="SSF48403">
    <property type="entry name" value="Ankyrin repeat"/>
    <property type="match status" value="1"/>
</dbReference>
<keyword evidence="3" id="KW-0158">Chromosome</keyword>
<feature type="compositionally biased region" description="Low complexity" evidence="8">
    <location>
        <begin position="404"/>
        <end position="423"/>
    </location>
</feature>
<protein>
    <submittedName>
        <fullName evidence="11">Uncharacterized protein</fullName>
    </submittedName>
</protein>
<sequence>MGKLQEFEITLNNNKTVYTPGESLTGTLKITIGQSIQCKAIKVNCQGFCGVTSKSNDTDWTEEEQYFSSSVSIADKGTLKEGEHSFPFKFLLPAAAPTSFEGPYGRIIYRVRAFIDTPRFAKDYKIEKLFSMNNTVNLNEIPGIQEPNASSITKNFSYMLVKNGTVVLKAKSDMRGYIAGQIIKVFAEIENKSDKSTGHVVASLMQKVTYNTKKPTYDLRTVAEVEGPGVKGGQKSEWKEKIIVPTLNLSTLTDGNLIQICYYIQVYLKYPEVSLTLPIYIGSTAVDPTRPSPSRGAPPMPTPRNATPAPDPDPAPSPAATPVQSASPSLPPRPAPKPAPKPRPRSAYASPSAPPADLYPELPDVASYNGEMPKRAQPDSASQAPVSPNAFSYAPGLSFRQRQSSSGPSAPPAGMSSSASLPPDYRSSAYPPVVVDYRSSAYPPGMDSPADPPRKGKKSKSLGAAPKVGKQQSGLGSTKSTGNSFLLLSGQTSLKLPAESIISGNQQDKQDAPGTQSSESGNAAKSIPTLSLPAAGQEGDAQRGPEEFKAVNPAPRLAWKTMVRPAPAPSALKTMNREKSVFERDVESSPTQHLSLPQELKDSTPTASKKKKRKMGLYNFVPKKKPKVSKKANVSLSSSVEQEDSQTAGSKGGQMSIEEAFKNVVSPEKPEKQTSAAEKETEKKKETVDLPQGHAEEYTELPLHALAHESMFTSIPTGLPEDKENMETDDALEPPLCSCRMEAPKNQDVVSLAEGKCMAVESVDGKLSLCRKVILKQEMMRPSLRIPLLVLCEDHRGGMVKHQSCPGCGFFCRAGTFMECQPDGNISHRFHRSCASLIRGQVYCPHCGEEASHAKEVTIPKPDCVTAVPTAAVPAHKRDTALMDRAKLDSVTVGGAMNPAKESLESVLNALEDGKYKKFKLPPKQLYFSAKRGELQRILHMLVEGVDPNLRMDSEKRKTPLHCAAEEGHKEICHILVQAGANLDMCDSEQRTPLLYACENNHLETVKYLLKAGASTGHKDMRGSTCLHLAARGGHTAVLQYLVSMPSIDVNCKDDGGWAPLTWATENTNLEQVKILISAGADVQIRDKEENVCLHWAAFSGSDEIAQLLLDKRSDLHAVNIHGDSPLHIAVRQNQLDCVMLFLSRGADVNLKNKDGETPLDCCNINSKMWTILNTNKKLTDARRGRDSLRERLLCRDVSRGYEDIPVPCVNGVDHEPCPSNFKYVPENCFTSQVNIDENITHLQHCSCKDDCASSSCICGQLSMRCWYDKDGRLLKEFSRDDPPFLFECNHACSCWRTCRNRVTQNGLRVRLQVFRTEKMGWGVRTLQDIPEGAFVCEFAGEIVSDGEANVRENDSYMFNLDNKVGEVYCIDAQFYGNVSRFMNHLCEPNLFPVRVFTKHQDMRFPRIALYASKPIQAGDEIGFDYGDPYWQIKKKYFRCECGSAKCRYSD</sequence>
<evidence type="ECO:0000313" key="12">
    <source>
        <dbReference type="Proteomes" id="UP001558613"/>
    </source>
</evidence>
<organism evidence="11 12">
    <name type="scientific">Cirrhinus molitorella</name>
    <name type="common">mud carp</name>
    <dbReference type="NCBI Taxonomy" id="172907"/>
    <lineage>
        <taxon>Eukaryota</taxon>
        <taxon>Metazoa</taxon>
        <taxon>Chordata</taxon>
        <taxon>Craniata</taxon>
        <taxon>Vertebrata</taxon>
        <taxon>Euteleostomi</taxon>
        <taxon>Actinopterygii</taxon>
        <taxon>Neopterygii</taxon>
        <taxon>Teleostei</taxon>
        <taxon>Ostariophysi</taxon>
        <taxon>Cypriniformes</taxon>
        <taxon>Cyprinidae</taxon>
        <taxon>Labeoninae</taxon>
        <taxon>Labeonini</taxon>
        <taxon>Cirrhinus</taxon>
    </lineage>
</organism>
<keyword evidence="4" id="KW-0808">Transferase</keyword>
<feature type="compositionally biased region" description="Basic and acidic residues" evidence="8">
    <location>
        <begin position="668"/>
        <end position="688"/>
    </location>
</feature>
<name>A0ABR3NDZ9_9TELE</name>
<dbReference type="InterPro" id="IPR047762">
    <property type="entry name" value="EHMT_CRR"/>
</dbReference>